<comment type="caution">
    <text evidence="3">The sequence shown here is derived from an EMBL/GenBank/DDBJ whole genome shotgun (WGS) entry which is preliminary data.</text>
</comment>
<organism evidence="3 4">
    <name type="scientific">Colletotrichum tamarilloi</name>
    <dbReference type="NCBI Taxonomy" id="1209934"/>
    <lineage>
        <taxon>Eukaryota</taxon>
        <taxon>Fungi</taxon>
        <taxon>Dikarya</taxon>
        <taxon>Ascomycota</taxon>
        <taxon>Pezizomycotina</taxon>
        <taxon>Sordariomycetes</taxon>
        <taxon>Hypocreomycetidae</taxon>
        <taxon>Glomerellales</taxon>
        <taxon>Glomerellaceae</taxon>
        <taxon>Colletotrichum</taxon>
        <taxon>Colletotrichum acutatum species complex</taxon>
    </lineage>
</organism>
<evidence type="ECO:0000313" key="4">
    <source>
        <dbReference type="Proteomes" id="UP001227543"/>
    </source>
</evidence>
<dbReference type="RefSeq" id="XP_060374898.1">
    <property type="nucleotide sequence ID" value="XM_060530519.1"/>
</dbReference>
<evidence type="ECO:0000256" key="1">
    <source>
        <dbReference type="SAM" id="MobiDB-lite"/>
    </source>
</evidence>
<keyword evidence="2" id="KW-0812">Transmembrane</keyword>
<feature type="compositionally biased region" description="Basic and acidic residues" evidence="1">
    <location>
        <begin position="282"/>
        <end position="291"/>
    </location>
</feature>
<keyword evidence="2" id="KW-1133">Transmembrane helix</keyword>
<feature type="region of interest" description="Disordered" evidence="1">
    <location>
        <begin position="484"/>
        <end position="510"/>
    </location>
</feature>
<evidence type="ECO:0000256" key="2">
    <source>
        <dbReference type="SAM" id="Phobius"/>
    </source>
</evidence>
<keyword evidence="4" id="KW-1185">Reference proteome</keyword>
<keyword evidence="2" id="KW-0472">Membrane</keyword>
<dbReference type="SUPFAM" id="SSF88697">
    <property type="entry name" value="PUA domain-like"/>
    <property type="match status" value="1"/>
</dbReference>
<reference evidence="3 4" key="1">
    <citation type="submission" date="2016-10" db="EMBL/GenBank/DDBJ databases">
        <title>The genome sequence of Colletotrichum fioriniae PJ7.</title>
        <authorList>
            <person name="Baroncelli R."/>
        </authorList>
    </citation>
    <scope>NUCLEOTIDE SEQUENCE [LARGE SCALE GENOMIC DNA]</scope>
    <source>
        <strain evidence="3 4">Tom-12</strain>
    </source>
</reference>
<dbReference type="InterPro" id="IPR036987">
    <property type="entry name" value="SRA-YDG_sf"/>
</dbReference>
<dbReference type="InterPro" id="IPR015947">
    <property type="entry name" value="PUA-like_sf"/>
</dbReference>
<gene>
    <name evidence="3" type="ORF">CTAM01_14519</name>
</gene>
<proteinExistence type="predicted"/>
<dbReference type="Proteomes" id="UP001227543">
    <property type="component" value="Unassembled WGS sequence"/>
</dbReference>
<protein>
    <submittedName>
        <fullName evidence="3">KH domain-containing protein</fullName>
    </submittedName>
</protein>
<dbReference type="EMBL" id="MLFU01000125">
    <property type="protein sequence ID" value="KAK1479772.1"/>
    <property type="molecule type" value="Genomic_DNA"/>
</dbReference>
<dbReference type="GeneID" id="85414757"/>
<feature type="region of interest" description="Disordered" evidence="1">
    <location>
        <begin position="268"/>
        <end position="293"/>
    </location>
</feature>
<evidence type="ECO:0000313" key="3">
    <source>
        <dbReference type="EMBL" id="KAK1479772.1"/>
    </source>
</evidence>
<dbReference type="Gene3D" id="2.30.280.10">
    <property type="entry name" value="SRA-YDG"/>
    <property type="match status" value="1"/>
</dbReference>
<feature type="transmembrane region" description="Helical" evidence="2">
    <location>
        <begin position="537"/>
        <end position="561"/>
    </location>
</feature>
<accession>A0ABQ9QP01</accession>
<sequence>MQLPTDIAISTCRLTTTKTSQKSMETIEPLLSLLACLKPSNNRRGINEVGACYPGLAFGVTWETTTTPRASRSLIPALESPCPPKNLSQLSAMWYGGHGESNAGISYMRGPNGEPGPAISIIMADKYIDIDVDRGDDIVYCGSNSLDNTSSNTPADGGPPVRAPSIIMADKYSDIDVDRGDGIIYCGSNSLDNTSSNTPADGGLPVRGNAALFKPTEKNIRLVRICSKNPERMRALPLFEELHLAQLPGETFGSRYAIKRKLEIIKRFPPEGRSGKQHRQHERPWFRHSDDLQNSNDQVVGGYLQDLPDLEDLPDLDDLDAHLRDPSSFAFTGAEQSINFHTSFEGMPPNGPADQCLGPTVLPEIEQECWKPPFATGGASRIVSGVRIVAQKEMAPLYTRLCIGEGEGTPEGIKGAAGAPDTSREVLKIGYLHGLLLLLCDHLAQKEMLPQSTERIVEVQGTPEGIKGAIWEICKCLVVESANRRRGPPRKNSGADRQQEGPPPLQVQVLPAQTKPVQVPQRGACPRMMSMVISLQAVNLTIDIILGILEVFVIAWSLVVIG</sequence>
<name>A0ABQ9QP01_9PEZI</name>